<evidence type="ECO:0000313" key="2">
    <source>
        <dbReference type="EMBL" id="KAH7139645.1"/>
    </source>
</evidence>
<proteinExistence type="predicted"/>
<reference evidence="2" key="1">
    <citation type="journal article" date="2021" name="Nat. Commun.">
        <title>Genetic determinants of endophytism in the Arabidopsis root mycobiome.</title>
        <authorList>
            <person name="Mesny F."/>
            <person name="Miyauchi S."/>
            <person name="Thiergart T."/>
            <person name="Pickel B."/>
            <person name="Atanasova L."/>
            <person name="Karlsson M."/>
            <person name="Huettel B."/>
            <person name="Barry K.W."/>
            <person name="Haridas S."/>
            <person name="Chen C."/>
            <person name="Bauer D."/>
            <person name="Andreopoulos W."/>
            <person name="Pangilinan J."/>
            <person name="LaButti K."/>
            <person name="Riley R."/>
            <person name="Lipzen A."/>
            <person name="Clum A."/>
            <person name="Drula E."/>
            <person name="Henrissat B."/>
            <person name="Kohler A."/>
            <person name="Grigoriev I.V."/>
            <person name="Martin F.M."/>
            <person name="Hacquard S."/>
        </authorList>
    </citation>
    <scope>NUCLEOTIDE SEQUENCE</scope>
    <source>
        <strain evidence="2">MPI-CAGE-AT-0021</strain>
    </source>
</reference>
<accession>A0A9P9EKT4</accession>
<dbReference type="Proteomes" id="UP000717696">
    <property type="component" value="Unassembled WGS sequence"/>
</dbReference>
<feature type="region of interest" description="Disordered" evidence="1">
    <location>
        <begin position="241"/>
        <end position="262"/>
    </location>
</feature>
<gene>
    <name evidence="2" type="ORF">B0J13DRAFT_558296</name>
</gene>
<evidence type="ECO:0000256" key="1">
    <source>
        <dbReference type="SAM" id="MobiDB-lite"/>
    </source>
</evidence>
<dbReference type="OrthoDB" id="5030973at2759"/>
<dbReference type="EMBL" id="JAGMUU010000014">
    <property type="protein sequence ID" value="KAH7139645.1"/>
    <property type="molecule type" value="Genomic_DNA"/>
</dbReference>
<sequence length="292" mass="32353">MAEIDHEQDGVAEMHVGMYEAGGEEGSGFHVFNVAADHYHRAEVLQRSGAIDITCNLEKVLHGAMSADSDYYATLMVMQWSFQAKNTRRISEANIELLFEPGPGGTDIEVEQISFNDTYSLMATTQQESITKGGEANIGVEYGASIGVGAKWEKTVSAEKTDSITLYGVRQLVKNKPPYRVAKWTVSENETQPAGIPASLKVAVLVSRQDREQFNCKVAFSCKTDRKTAVESLFKKIPKDDPIIFQPDPRSKGTRPSRSVSYGHDELGSVDIDEYCDVTFRTVINDGQKLWK</sequence>
<organism evidence="2 3">
    <name type="scientific">Dactylonectria estremocensis</name>
    <dbReference type="NCBI Taxonomy" id="1079267"/>
    <lineage>
        <taxon>Eukaryota</taxon>
        <taxon>Fungi</taxon>
        <taxon>Dikarya</taxon>
        <taxon>Ascomycota</taxon>
        <taxon>Pezizomycotina</taxon>
        <taxon>Sordariomycetes</taxon>
        <taxon>Hypocreomycetidae</taxon>
        <taxon>Hypocreales</taxon>
        <taxon>Nectriaceae</taxon>
        <taxon>Dactylonectria</taxon>
    </lineage>
</organism>
<comment type="caution">
    <text evidence="2">The sequence shown here is derived from an EMBL/GenBank/DDBJ whole genome shotgun (WGS) entry which is preliminary data.</text>
</comment>
<keyword evidence="3" id="KW-1185">Reference proteome</keyword>
<evidence type="ECO:0000313" key="3">
    <source>
        <dbReference type="Proteomes" id="UP000717696"/>
    </source>
</evidence>
<name>A0A9P9EKT4_9HYPO</name>
<dbReference type="AlphaFoldDB" id="A0A9P9EKT4"/>
<protein>
    <submittedName>
        <fullName evidence="2">Uncharacterized protein</fullName>
    </submittedName>
</protein>